<dbReference type="EMBL" id="CAJNIZ010044626">
    <property type="protein sequence ID" value="CAE7695920.1"/>
    <property type="molecule type" value="Genomic_DNA"/>
</dbReference>
<evidence type="ECO:0000313" key="3">
    <source>
        <dbReference type="Proteomes" id="UP000649617"/>
    </source>
</evidence>
<dbReference type="OrthoDB" id="10651188at2759"/>
<comment type="caution">
    <text evidence="2">The sequence shown here is derived from an EMBL/GenBank/DDBJ whole genome shotgun (WGS) entry which is preliminary data.</text>
</comment>
<evidence type="ECO:0000313" key="2">
    <source>
        <dbReference type="EMBL" id="CAE7695920.1"/>
    </source>
</evidence>
<organism evidence="2 3">
    <name type="scientific">Symbiodinium pilosum</name>
    <name type="common">Dinoflagellate</name>
    <dbReference type="NCBI Taxonomy" id="2952"/>
    <lineage>
        <taxon>Eukaryota</taxon>
        <taxon>Sar</taxon>
        <taxon>Alveolata</taxon>
        <taxon>Dinophyceae</taxon>
        <taxon>Suessiales</taxon>
        <taxon>Symbiodiniaceae</taxon>
        <taxon>Symbiodinium</taxon>
    </lineage>
</organism>
<reference evidence="2" key="1">
    <citation type="submission" date="2021-02" db="EMBL/GenBank/DDBJ databases">
        <authorList>
            <person name="Dougan E. K."/>
            <person name="Rhodes N."/>
            <person name="Thang M."/>
            <person name="Chan C."/>
        </authorList>
    </citation>
    <scope>NUCLEOTIDE SEQUENCE</scope>
</reference>
<proteinExistence type="predicted"/>
<protein>
    <submittedName>
        <fullName evidence="2">Uncharacterized protein</fullName>
    </submittedName>
</protein>
<feature type="signal peptide" evidence="1">
    <location>
        <begin position="1"/>
        <end position="17"/>
    </location>
</feature>
<sequence length="147" mass="16359">MYKVLALFSLFFLVCQAVRPGTAAGQNQSDTTDCIWGMGKCCTPKCDGKHIWKDDDGDKTLVYSGCKIVEGEYTLEVKGTQRMVKSSSVQTVLATGWQLPESKYACIETCDITYKHKADQVQVFRAGGDEGKPPVCGFSHLKRDYIW</sequence>
<evidence type="ECO:0000256" key="1">
    <source>
        <dbReference type="SAM" id="SignalP"/>
    </source>
</evidence>
<dbReference type="AlphaFoldDB" id="A0A812WNX8"/>
<keyword evidence="3" id="KW-1185">Reference proteome</keyword>
<gene>
    <name evidence="2" type="ORF">SPIL2461_LOCUS19523</name>
</gene>
<accession>A0A812WNX8</accession>
<name>A0A812WNX8_SYMPI</name>
<keyword evidence="1" id="KW-0732">Signal</keyword>
<feature type="chain" id="PRO_5032413680" evidence="1">
    <location>
        <begin position="18"/>
        <end position="147"/>
    </location>
</feature>
<dbReference type="Proteomes" id="UP000649617">
    <property type="component" value="Unassembled WGS sequence"/>
</dbReference>